<comment type="caution">
    <text evidence="1">The sequence shown here is derived from an EMBL/GenBank/DDBJ whole genome shotgun (WGS) entry which is preliminary data.</text>
</comment>
<proteinExistence type="predicted"/>
<name>A0A016SCE4_9BILA</name>
<reference evidence="2" key="1">
    <citation type="journal article" date="2015" name="Nat. Genet.">
        <title>The genome and transcriptome of the zoonotic hookworm Ancylostoma ceylanicum identify infection-specific gene families.</title>
        <authorList>
            <person name="Schwarz E.M."/>
            <person name="Hu Y."/>
            <person name="Antoshechkin I."/>
            <person name="Miller M.M."/>
            <person name="Sternberg P.W."/>
            <person name="Aroian R.V."/>
        </authorList>
    </citation>
    <scope>NUCLEOTIDE SEQUENCE</scope>
    <source>
        <strain evidence="2">HY135</strain>
    </source>
</reference>
<organism evidence="1 2">
    <name type="scientific">Ancylostoma ceylanicum</name>
    <dbReference type="NCBI Taxonomy" id="53326"/>
    <lineage>
        <taxon>Eukaryota</taxon>
        <taxon>Metazoa</taxon>
        <taxon>Ecdysozoa</taxon>
        <taxon>Nematoda</taxon>
        <taxon>Chromadorea</taxon>
        <taxon>Rhabditida</taxon>
        <taxon>Rhabditina</taxon>
        <taxon>Rhabditomorpha</taxon>
        <taxon>Strongyloidea</taxon>
        <taxon>Ancylostomatidae</taxon>
        <taxon>Ancylostomatinae</taxon>
        <taxon>Ancylostoma</taxon>
    </lineage>
</organism>
<dbReference type="Proteomes" id="UP000024635">
    <property type="component" value="Unassembled WGS sequence"/>
</dbReference>
<evidence type="ECO:0000313" key="2">
    <source>
        <dbReference type="Proteomes" id="UP000024635"/>
    </source>
</evidence>
<dbReference type="AlphaFoldDB" id="A0A016SCE4"/>
<sequence length="75" mass="8904">MLELDYFRNVLLILCLKQFLSTFKQYNVIVNRDHLHLSSALMMVISMIRRRRMCVRLRTVVTMDGDIDRSSPESI</sequence>
<keyword evidence="2" id="KW-1185">Reference proteome</keyword>
<gene>
    <name evidence="1" type="primary">Acey_s0248.g79</name>
    <name evidence="1" type="ORF">Y032_0248g79</name>
</gene>
<dbReference type="EMBL" id="JARK01001584">
    <property type="protein sequence ID" value="EYB88363.1"/>
    <property type="molecule type" value="Genomic_DNA"/>
</dbReference>
<evidence type="ECO:0000313" key="1">
    <source>
        <dbReference type="EMBL" id="EYB88363.1"/>
    </source>
</evidence>
<protein>
    <submittedName>
        <fullName evidence="1">Uncharacterized protein</fullName>
    </submittedName>
</protein>
<accession>A0A016SCE4</accession>